<protein>
    <recommendedName>
        <fullName evidence="5">PHD-type domain-containing protein</fullName>
    </recommendedName>
</protein>
<evidence type="ECO:0000256" key="1">
    <source>
        <dbReference type="ARBA" id="ARBA00022723"/>
    </source>
</evidence>
<gene>
    <name evidence="6" type="ORF">RR48_00750</name>
</gene>
<dbReference type="Gene3D" id="3.30.40.10">
    <property type="entry name" value="Zinc/RING finger domain, C3HC4 (zinc finger)"/>
    <property type="match status" value="1"/>
</dbReference>
<proteinExistence type="predicted"/>
<dbReference type="SMART" id="SM00249">
    <property type="entry name" value="PHD"/>
    <property type="match status" value="1"/>
</dbReference>
<dbReference type="EMBL" id="LADJ01004129">
    <property type="protein sequence ID" value="KPJ20875.1"/>
    <property type="molecule type" value="Genomic_DNA"/>
</dbReference>
<name>A0A0N1IKI6_PAPMA</name>
<dbReference type="InterPro" id="IPR019787">
    <property type="entry name" value="Znf_PHD-finger"/>
</dbReference>
<dbReference type="InterPro" id="IPR001965">
    <property type="entry name" value="Znf_PHD"/>
</dbReference>
<feature type="domain" description="PHD-type" evidence="5">
    <location>
        <begin position="7"/>
        <end position="61"/>
    </location>
</feature>
<evidence type="ECO:0000256" key="4">
    <source>
        <dbReference type="PROSITE-ProRule" id="PRU00146"/>
    </source>
</evidence>
<evidence type="ECO:0000259" key="5">
    <source>
        <dbReference type="PROSITE" id="PS50016"/>
    </source>
</evidence>
<comment type="caution">
    <text evidence="6">The sequence shown here is derived from an EMBL/GenBank/DDBJ whole genome shotgun (WGS) entry which is preliminary data.</text>
</comment>
<evidence type="ECO:0000313" key="6">
    <source>
        <dbReference type="EMBL" id="KPJ20875.1"/>
    </source>
</evidence>
<dbReference type="Proteomes" id="UP000053240">
    <property type="component" value="Unassembled WGS sequence"/>
</dbReference>
<dbReference type="InterPro" id="IPR011011">
    <property type="entry name" value="Znf_FYVE_PHD"/>
</dbReference>
<sequence>MFAKNKSPLCNKCHEAVSDFVLCRECENRYHHACAGITENAYRRMGQEKRANWKCTSCRNPTPENPALADLLNEIKCFLKRFLHNEKRLQLF</sequence>
<keyword evidence="2 4" id="KW-0863">Zinc-finger</keyword>
<dbReference type="InterPro" id="IPR019786">
    <property type="entry name" value="Zinc_finger_PHD-type_CS"/>
</dbReference>
<dbReference type="Pfam" id="PF00628">
    <property type="entry name" value="PHD"/>
    <property type="match status" value="1"/>
</dbReference>
<keyword evidence="7" id="KW-1185">Reference proteome</keyword>
<dbReference type="InParanoid" id="A0A0N1IKI6"/>
<keyword evidence="1" id="KW-0479">Metal-binding</keyword>
<keyword evidence="3" id="KW-0862">Zinc</keyword>
<dbReference type="SUPFAM" id="SSF57903">
    <property type="entry name" value="FYVE/PHD zinc finger"/>
    <property type="match status" value="1"/>
</dbReference>
<organism evidence="6 7">
    <name type="scientific">Papilio machaon</name>
    <name type="common">Old World swallowtail butterfly</name>
    <dbReference type="NCBI Taxonomy" id="76193"/>
    <lineage>
        <taxon>Eukaryota</taxon>
        <taxon>Metazoa</taxon>
        <taxon>Ecdysozoa</taxon>
        <taxon>Arthropoda</taxon>
        <taxon>Hexapoda</taxon>
        <taxon>Insecta</taxon>
        <taxon>Pterygota</taxon>
        <taxon>Neoptera</taxon>
        <taxon>Endopterygota</taxon>
        <taxon>Lepidoptera</taxon>
        <taxon>Glossata</taxon>
        <taxon>Ditrysia</taxon>
        <taxon>Papilionoidea</taxon>
        <taxon>Papilionidae</taxon>
        <taxon>Papilioninae</taxon>
        <taxon>Papilio</taxon>
    </lineage>
</organism>
<evidence type="ECO:0000256" key="3">
    <source>
        <dbReference type="ARBA" id="ARBA00022833"/>
    </source>
</evidence>
<evidence type="ECO:0000256" key="2">
    <source>
        <dbReference type="ARBA" id="ARBA00022771"/>
    </source>
</evidence>
<reference evidence="6 7" key="1">
    <citation type="journal article" date="2015" name="Nat. Commun.">
        <title>Outbred genome sequencing and CRISPR/Cas9 gene editing in butterflies.</title>
        <authorList>
            <person name="Li X."/>
            <person name="Fan D."/>
            <person name="Zhang W."/>
            <person name="Liu G."/>
            <person name="Zhang L."/>
            <person name="Zhao L."/>
            <person name="Fang X."/>
            <person name="Chen L."/>
            <person name="Dong Y."/>
            <person name="Chen Y."/>
            <person name="Ding Y."/>
            <person name="Zhao R."/>
            <person name="Feng M."/>
            <person name="Zhu Y."/>
            <person name="Feng Y."/>
            <person name="Jiang X."/>
            <person name="Zhu D."/>
            <person name="Xiang H."/>
            <person name="Feng X."/>
            <person name="Li S."/>
            <person name="Wang J."/>
            <person name="Zhang G."/>
            <person name="Kronforst M.R."/>
            <person name="Wang W."/>
        </authorList>
    </citation>
    <scope>NUCLEOTIDE SEQUENCE [LARGE SCALE GENOMIC DNA]</scope>
    <source>
        <strain evidence="6">Ya'a_city_454_Pm</strain>
        <tissue evidence="6">Whole body</tissue>
    </source>
</reference>
<dbReference type="PROSITE" id="PS01359">
    <property type="entry name" value="ZF_PHD_1"/>
    <property type="match status" value="1"/>
</dbReference>
<dbReference type="AlphaFoldDB" id="A0A0N1IKI6"/>
<evidence type="ECO:0000313" key="7">
    <source>
        <dbReference type="Proteomes" id="UP000053240"/>
    </source>
</evidence>
<accession>A0A0N1IKI6</accession>
<dbReference type="InterPro" id="IPR013083">
    <property type="entry name" value="Znf_RING/FYVE/PHD"/>
</dbReference>
<dbReference type="PROSITE" id="PS50016">
    <property type="entry name" value="ZF_PHD_2"/>
    <property type="match status" value="1"/>
</dbReference>
<dbReference type="GO" id="GO:0008270">
    <property type="term" value="F:zinc ion binding"/>
    <property type="evidence" value="ECO:0007669"/>
    <property type="project" value="UniProtKB-KW"/>
</dbReference>